<reference evidence="2" key="1">
    <citation type="journal article" date="2022" name="Mol. Ecol. Resour.">
        <title>The genomes of chicory, endive, great burdock and yacon provide insights into Asteraceae palaeo-polyploidization history and plant inulin production.</title>
        <authorList>
            <person name="Fan W."/>
            <person name="Wang S."/>
            <person name="Wang H."/>
            <person name="Wang A."/>
            <person name="Jiang F."/>
            <person name="Liu H."/>
            <person name="Zhao H."/>
            <person name="Xu D."/>
            <person name="Zhang Y."/>
        </authorList>
    </citation>
    <scope>NUCLEOTIDE SEQUENCE [LARGE SCALE GENOMIC DNA]</scope>
    <source>
        <strain evidence="2">cv. Yunnan</strain>
    </source>
</reference>
<protein>
    <submittedName>
        <fullName evidence="1">Uncharacterized protein</fullName>
    </submittedName>
</protein>
<gene>
    <name evidence="1" type="ORF">L1987_37876</name>
</gene>
<evidence type="ECO:0000313" key="2">
    <source>
        <dbReference type="Proteomes" id="UP001056120"/>
    </source>
</evidence>
<comment type="caution">
    <text evidence="1">The sequence shown here is derived from an EMBL/GenBank/DDBJ whole genome shotgun (WGS) entry which is preliminary data.</text>
</comment>
<dbReference type="EMBL" id="CM042029">
    <property type="protein sequence ID" value="KAI3795227.1"/>
    <property type="molecule type" value="Genomic_DNA"/>
</dbReference>
<proteinExistence type="predicted"/>
<name>A0ACB9HHY8_9ASTR</name>
<sequence length="294" mass="32286">MNTKGRLLKRFPSIEELHNKTPWKPFEQPSSSTKSRKGWATKPMAKHTGRKITPRKRVVKLVNRQRIEKATRAKDYTVQKGQQTAQTAKEKTGQAKDVVAEKTSGITNKAVDMSKKGASYVGEKAVAAKDVALESGKATAGKVAGAVKDKALVAGWSAAEFASDKAAVLRRRWQMWHPGLRGTKDVLVDVGKKTKDMVVATGESAKDYAARKKTEKKRELEAKNSKVNGLVRNKKKVRSIKAVVVTGYSYIKEGYFEHSGGGGRREWWRCNAGDRGDVGGNRTEYEGLAVGGAR</sequence>
<reference evidence="1 2" key="2">
    <citation type="journal article" date="2022" name="Mol. Ecol. Resour.">
        <title>The genomes of chicory, endive, great burdock and yacon provide insights into Asteraceae paleo-polyploidization history and plant inulin production.</title>
        <authorList>
            <person name="Fan W."/>
            <person name="Wang S."/>
            <person name="Wang H."/>
            <person name="Wang A."/>
            <person name="Jiang F."/>
            <person name="Liu H."/>
            <person name="Zhao H."/>
            <person name="Xu D."/>
            <person name="Zhang Y."/>
        </authorList>
    </citation>
    <scope>NUCLEOTIDE SEQUENCE [LARGE SCALE GENOMIC DNA]</scope>
    <source>
        <strain evidence="2">cv. Yunnan</strain>
        <tissue evidence="1">Leaves</tissue>
    </source>
</reference>
<accession>A0ACB9HHY8</accession>
<evidence type="ECO:0000313" key="1">
    <source>
        <dbReference type="EMBL" id="KAI3795227.1"/>
    </source>
</evidence>
<organism evidence="1 2">
    <name type="scientific">Smallanthus sonchifolius</name>
    <dbReference type="NCBI Taxonomy" id="185202"/>
    <lineage>
        <taxon>Eukaryota</taxon>
        <taxon>Viridiplantae</taxon>
        <taxon>Streptophyta</taxon>
        <taxon>Embryophyta</taxon>
        <taxon>Tracheophyta</taxon>
        <taxon>Spermatophyta</taxon>
        <taxon>Magnoliopsida</taxon>
        <taxon>eudicotyledons</taxon>
        <taxon>Gunneridae</taxon>
        <taxon>Pentapetalae</taxon>
        <taxon>asterids</taxon>
        <taxon>campanulids</taxon>
        <taxon>Asterales</taxon>
        <taxon>Asteraceae</taxon>
        <taxon>Asteroideae</taxon>
        <taxon>Heliantheae alliance</taxon>
        <taxon>Millerieae</taxon>
        <taxon>Smallanthus</taxon>
    </lineage>
</organism>
<keyword evidence="2" id="KW-1185">Reference proteome</keyword>
<dbReference type="Proteomes" id="UP001056120">
    <property type="component" value="Linkage Group LG12"/>
</dbReference>